<dbReference type="GO" id="GO:0016787">
    <property type="term" value="F:hydrolase activity"/>
    <property type="evidence" value="ECO:0007669"/>
    <property type="project" value="UniProtKB-KW"/>
</dbReference>
<protein>
    <submittedName>
        <fullName evidence="1">Guanosine-3',5'-bis(Diphosphate) 3'-pyrophosphohydrolase</fullName>
    </submittedName>
</protein>
<dbReference type="SUPFAM" id="SSF109604">
    <property type="entry name" value="HD-domain/PDEase-like"/>
    <property type="match status" value="1"/>
</dbReference>
<sequence>MQAMENDAERIVAILHDVIEDTGLTLDQLAAEGFPGYLLEALDSVTRRDGETYEAFIARAAANAIGRRVKYADLRDNADLSRIAAPTAADVARTEKYRRALAQLDAA</sequence>
<organism evidence="1 2">
    <name type="scientific">Cystobacter fuscus (strain ATCC 25194 / DSM 2262 / NBRC 100088 / M29)</name>
    <dbReference type="NCBI Taxonomy" id="1242864"/>
    <lineage>
        <taxon>Bacteria</taxon>
        <taxon>Pseudomonadati</taxon>
        <taxon>Myxococcota</taxon>
        <taxon>Myxococcia</taxon>
        <taxon>Myxococcales</taxon>
        <taxon>Cystobacterineae</taxon>
        <taxon>Archangiaceae</taxon>
        <taxon>Cystobacter</taxon>
    </lineage>
</organism>
<accession>S9PAT7</accession>
<dbReference type="Proteomes" id="UP000011682">
    <property type="component" value="Unassembled WGS sequence"/>
</dbReference>
<proteinExistence type="predicted"/>
<dbReference type="eggNOG" id="COG0317">
    <property type="taxonomic scope" value="Bacteria"/>
</dbReference>
<name>S9PAT7_CYSF2</name>
<comment type="caution">
    <text evidence="1">The sequence shown here is derived from an EMBL/GenBank/DDBJ whole genome shotgun (WGS) entry which is preliminary data.</text>
</comment>
<gene>
    <name evidence="1" type="ORF">D187_010129</name>
</gene>
<reference evidence="1" key="1">
    <citation type="submission" date="2013-05" db="EMBL/GenBank/DDBJ databases">
        <title>Genome assembly of Cystobacter fuscus DSM 2262.</title>
        <authorList>
            <person name="Sharma G."/>
            <person name="Khatri I."/>
            <person name="Kaur C."/>
            <person name="Mayilraj S."/>
            <person name="Subramanian S."/>
        </authorList>
    </citation>
    <scope>NUCLEOTIDE SEQUENCE [LARGE SCALE GENOMIC DNA]</scope>
    <source>
        <strain evidence="1">DSM 2262</strain>
    </source>
</reference>
<keyword evidence="2" id="KW-1185">Reference proteome</keyword>
<evidence type="ECO:0000313" key="2">
    <source>
        <dbReference type="Proteomes" id="UP000011682"/>
    </source>
</evidence>
<dbReference type="EMBL" id="ANAH02000009">
    <property type="protein sequence ID" value="EPX61510.1"/>
    <property type="molecule type" value="Genomic_DNA"/>
</dbReference>
<dbReference type="AlphaFoldDB" id="S9PAT7"/>
<evidence type="ECO:0000313" key="1">
    <source>
        <dbReference type="EMBL" id="EPX61510.1"/>
    </source>
</evidence>
<dbReference type="Gene3D" id="1.10.3210.10">
    <property type="entry name" value="Hypothetical protein af1432"/>
    <property type="match status" value="1"/>
</dbReference>